<comment type="caution">
    <text evidence="2">The sequence shown here is derived from an EMBL/GenBank/DDBJ whole genome shotgun (WGS) entry which is preliminary data.</text>
</comment>
<evidence type="ECO:0000313" key="2">
    <source>
        <dbReference type="EMBL" id="MBB6402472.1"/>
    </source>
</evidence>
<feature type="domain" description="Antitoxin SocA-like Panacea" evidence="1">
    <location>
        <begin position="27"/>
        <end position="118"/>
    </location>
</feature>
<organism evidence="2 3">
    <name type="scientific">Methanococcus maripaludis</name>
    <name type="common">Methanococcus deltae</name>
    <dbReference type="NCBI Taxonomy" id="39152"/>
    <lineage>
        <taxon>Archaea</taxon>
        <taxon>Methanobacteriati</taxon>
        <taxon>Methanobacteriota</taxon>
        <taxon>Methanomada group</taxon>
        <taxon>Methanococci</taxon>
        <taxon>Methanococcales</taxon>
        <taxon>Methanococcaceae</taxon>
        <taxon>Methanococcus</taxon>
    </lineage>
</organism>
<sequence>MDTSYNTNIFEIAKWFLNKESMSHKKLQKLCYYALSWYYALYNAELVHDFEFEAWVHGPVSSDLYQIYRIYKLDIPKSSEPPKFDKDLNNYLNRVYERYGHMDGDELEELTHSEEPWKKARGNLPKNVSSKNKLDKTCIKEYYKKTVNKLEGKN</sequence>
<accession>A0A7J9S6Q9</accession>
<dbReference type="InterPro" id="IPR025272">
    <property type="entry name" value="SocA_Panacea"/>
</dbReference>
<protein>
    <submittedName>
        <fullName evidence="2">Putative phage-associated protein</fullName>
    </submittedName>
</protein>
<gene>
    <name evidence="2" type="ORF">HNP92_001794</name>
</gene>
<proteinExistence type="predicted"/>
<dbReference type="Pfam" id="PF13274">
    <property type="entry name" value="SocA_Panacea"/>
    <property type="match status" value="1"/>
</dbReference>
<name>A0A7J9S6Q9_METMI</name>
<dbReference type="EMBL" id="JACHEC010000003">
    <property type="protein sequence ID" value="MBB6402472.1"/>
    <property type="molecule type" value="Genomic_DNA"/>
</dbReference>
<dbReference type="AlphaFoldDB" id="A0A7J9S6Q9"/>
<evidence type="ECO:0000313" key="3">
    <source>
        <dbReference type="Proteomes" id="UP000536195"/>
    </source>
</evidence>
<reference evidence="2 3" key="1">
    <citation type="submission" date="2020-08" db="EMBL/GenBank/DDBJ databases">
        <title>Genomic Encyclopedia of Type Strains, Phase IV (KMG-V): Genome sequencing to study the core and pangenomes of soil and plant-associated prokaryotes.</title>
        <authorList>
            <person name="Whitman W."/>
        </authorList>
    </citation>
    <scope>NUCLEOTIDE SEQUENCE [LARGE SCALE GENOMIC DNA]</scope>
    <source>
        <strain evidence="2 3">C11</strain>
    </source>
</reference>
<dbReference type="Proteomes" id="UP000536195">
    <property type="component" value="Unassembled WGS sequence"/>
</dbReference>
<dbReference type="RefSeq" id="WP_184230868.1">
    <property type="nucleotide sequence ID" value="NZ_JACHEC010000003.1"/>
</dbReference>
<evidence type="ECO:0000259" key="1">
    <source>
        <dbReference type="Pfam" id="PF13274"/>
    </source>
</evidence>